<evidence type="ECO:0000313" key="4">
    <source>
        <dbReference type="Proteomes" id="UP000054007"/>
    </source>
</evidence>
<accession>A0A0D7AW61</accession>
<dbReference type="OrthoDB" id="3201807at2759"/>
<sequence>MSEQSGSSGDDAWLPNLASQLSRAIFTNTAATQLIKPELESGDITQRDYAAISQYYSDMGPRAAKYGTVSIILPWAIASLFRYRKIPLMSPRAFISIATSALAPPILQATMEMREMKQMYMDLENKEGVIRSLEHAKERYLEAVRGQNISDPFASANIDRFVAAAKQSQLPRTATGNASSESKETGSVFDSFSDPGPNFEESQQTQAPIQRQPQQESQGAPTPGQPTSRWDQLRGNSQTAKPSTWDSLRQQFESPAKTSGDPPPPKEELLIDDAPDYDTSKPERKRWT</sequence>
<proteinExistence type="predicted"/>
<dbReference type="EMBL" id="KN880783">
    <property type="protein sequence ID" value="KIY62447.1"/>
    <property type="molecule type" value="Genomic_DNA"/>
</dbReference>
<keyword evidence="1" id="KW-0175">Coiled coil</keyword>
<feature type="compositionally biased region" description="Basic and acidic residues" evidence="2">
    <location>
        <begin position="278"/>
        <end position="288"/>
    </location>
</feature>
<organism evidence="3 4">
    <name type="scientific">Cylindrobasidium torrendii FP15055 ss-10</name>
    <dbReference type="NCBI Taxonomy" id="1314674"/>
    <lineage>
        <taxon>Eukaryota</taxon>
        <taxon>Fungi</taxon>
        <taxon>Dikarya</taxon>
        <taxon>Basidiomycota</taxon>
        <taxon>Agaricomycotina</taxon>
        <taxon>Agaricomycetes</taxon>
        <taxon>Agaricomycetidae</taxon>
        <taxon>Agaricales</taxon>
        <taxon>Marasmiineae</taxon>
        <taxon>Physalacriaceae</taxon>
        <taxon>Cylindrobasidium</taxon>
    </lineage>
</organism>
<reference evidence="3 4" key="1">
    <citation type="journal article" date="2015" name="Fungal Genet. Biol.">
        <title>Evolution of novel wood decay mechanisms in Agaricales revealed by the genome sequences of Fistulina hepatica and Cylindrobasidium torrendii.</title>
        <authorList>
            <person name="Floudas D."/>
            <person name="Held B.W."/>
            <person name="Riley R."/>
            <person name="Nagy L.G."/>
            <person name="Koehler G."/>
            <person name="Ransdell A.S."/>
            <person name="Younus H."/>
            <person name="Chow J."/>
            <person name="Chiniquy J."/>
            <person name="Lipzen A."/>
            <person name="Tritt A."/>
            <person name="Sun H."/>
            <person name="Haridas S."/>
            <person name="LaButti K."/>
            <person name="Ohm R.A."/>
            <person name="Kues U."/>
            <person name="Blanchette R.A."/>
            <person name="Grigoriev I.V."/>
            <person name="Minto R.E."/>
            <person name="Hibbett D.S."/>
        </authorList>
    </citation>
    <scope>NUCLEOTIDE SEQUENCE [LARGE SCALE GENOMIC DNA]</scope>
    <source>
        <strain evidence="3 4">FP15055 ss-10</strain>
    </source>
</reference>
<protein>
    <submittedName>
        <fullName evidence="3">Uncharacterized protein</fullName>
    </submittedName>
</protein>
<feature type="compositionally biased region" description="Low complexity" evidence="2">
    <location>
        <begin position="203"/>
        <end position="218"/>
    </location>
</feature>
<dbReference type="AlphaFoldDB" id="A0A0D7AW61"/>
<evidence type="ECO:0000313" key="3">
    <source>
        <dbReference type="EMBL" id="KIY62447.1"/>
    </source>
</evidence>
<feature type="compositionally biased region" description="Polar residues" evidence="2">
    <location>
        <begin position="225"/>
        <end position="257"/>
    </location>
</feature>
<evidence type="ECO:0000256" key="2">
    <source>
        <dbReference type="SAM" id="MobiDB-lite"/>
    </source>
</evidence>
<dbReference type="Proteomes" id="UP000054007">
    <property type="component" value="Unassembled WGS sequence"/>
</dbReference>
<feature type="coiled-coil region" evidence="1">
    <location>
        <begin position="106"/>
        <end position="143"/>
    </location>
</feature>
<gene>
    <name evidence="3" type="ORF">CYLTODRAFT_447190</name>
</gene>
<keyword evidence="4" id="KW-1185">Reference proteome</keyword>
<evidence type="ECO:0000256" key="1">
    <source>
        <dbReference type="SAM" id="Coils"/>
    </source>
</evidence>
<feature type="compositionally biased region" description="Polar residues" evidence="2">
    <location>
        <begin position="167"/>
        <end position="180"/>
    </location>
</feature>
<name>A0A0D7AW61_9AGAR</name>
<feature type="region of interest" description="Disordered" evidence="2">
    <location>
        <begin position="167"/>
        <end position="288"/>
    </location>
</feature>